<dbReference type="InterPro" id="IPR015991">
    <property type="entry name" value="TatD/YcfH-like"/>
</dbReference>
<proteinExistence type="predicted"/>
<reference evidence="4" key="2">
    <citation type="journal article" date="2021" name="PeerJ">
        <title>Extensive microbial diversity within the chicken gut microbiome revealed by metagenomics and culture.</title>
        <authorList>
            <person name="Gilroy R."/>
            <person name="Ravi A."/>
            <person name="Getino M."/>
            <person name="Pursley I."/>
            <person name="Horton D.L."/>
            <person name="Alikhan N.F."/>
            <person name="Baker D."/>
            <person name="Gharbi K."/>
            <person name="Hall N."/>
            <person name="Watson M."/>
            <person name="Adriaenssens E.M."/>
            <person name="Foster-Nyarko E."/>
            <person name="Jarju S."/>
            <person name="Secka A."/>
            <person name="Antonio M."/>
            <person name="Oren A."/>
            <person name="Chaudhuri R.R."/>
            <person name="La Ragione R."/>
            <person name="Hildebrand F."/>
            <person name="Pallen M.J."/>
        </authorList>
    </citation>
    <scope>NUCLEOTIDE SEQUENCE</scope>
    <source>
        <strain evidence="4">ChiGjej2B2-12916</strain>
    </source>
</reference>
<protein>
    <submittedName>
        <fullName evidence="4">TatD family hydrolase</fullName>
    </submittedName>
</protein>
<dbReference type="GO" id="GO:0046872">
    <property type="term" value="F:metal ion binding"/>
    <property type="evidence" value="ECO:0007669"/>
    <property type="project" value="UniProtKB-KW"/>
</dbReference>
<dbReference type="InterPro" id="IPR018228">
    <property type="entry name" value="DNase_TatD-rel_CS"/>
</dbReference>
<evidence type="ECO:0000256" key="1">
    <source>
        <dbReference type="ARBA" id="ARBA00022723"/>
    </source>
</evidence>
<comment type="caution">
    <text evidence="4">The sequence shown here is derived from an EMBL/GenBank/DDBJ whole genome shotgun (WGS) entry which is preliminary data.</text>
</comment>
<feature type="binding site" evidence="3">
    <location>
        <position position="93"/>
    </location>
    <ligand>
        <name>a divalent metal cation</name>
        <dbReference type="ChEBI" id="CHEBI:60240"/>
        <label>1</label>
    </ligand>
</feature>
<evidence type="ECO:0000313" key="5">
    <source>
        <dbReference type="Proteomes" id="UP000886879"/>
    </source>
</evidence>
<evidence type="ECO:0000256" key="3">
    <source>
        <dbReference type="PIRSR" id="PIRSR005902-1"/>
    </source>
</evidence>
<dbReference type="Pfam" id="PF01026">
    <property type="entry name" value="TatD_DNase"/>
    <property type="match status" value="1"/>
</dbReference>
<dbReference type="CDD" id="cd01310">
    <property type="entry name" value="TatD_DNAse"/>
    <property type="match status" value="1"/>
</dbReference>
<dbReference type="PANTHER" id="PTHR46124">
    <property type="entry name" value="D-AMINOACYL-TRNA DEACYLASE"/>
    <property type="match status" value="1"/>
</dbReference>
<dbReference type="GO" id="GO:0004536">
    <property type="term" value="F:DNA nuclease activity"/>
    <property type="evidence" value="ECO:0007669"/>
    <property type="project" value="InterPro"/>
</dbReference>
<feature type="binding site" evidence="3">
    <location>
        <position position="203"/>
    </location>
    <ligand>
        <name>a divalent metal cation</name>
        <dbReference type="ChEBI" id="CHEBI:60240"/>
        <label>1</label>
    </ligand>
</feature>
<dbReference type="PROSITE" id="PS01091">
    <property type="entry name" value="TATD_3"/>
    <property type="match status" value="1"/>
</dbReference>
<feature type="binding site" evidence="3">
    <location>
        <position position="6"/>
    </location>
    <ligand>
        <name>a divalent metal cation</name>
        <dbReference type="ChEBI" id="CHEBI:60240"/>
        <label>1</label>
    </ligand>
</feature>
<organism evidence="4 5">
    <name type="scientific">Candidatus Enterenecus faecium</name>
    <dbReference type="NCBI Taxonomy" id="2840780"/>
    <lineage>
        <taxon>Bacteria</taxon>
        <taxon>Bacillati</taxon>
        <taxon>Bacillota</taxon>
        <taxon>Clostridia</taxon>
        <taxon>Eubacteriales</taxon>
        <taxon>Candidatus Enterenecus</taxon>
    </lineage>
</organism>
<keyword evidence="2 4" id="KW-0378">Hydrolase</keyword>
<dbReference type="GO" id="GO:0016788">
    <property type="term" value="F:hydrolase activity, acting on ester bonds"/>
    <property type="evidence" value="ECO:0007669"/>
    <property type="project" value="InterPro"/>
</dbReference>
<dbReference type="InterPro" id="IPR032466">
    <property type="entry name" value="Metal_Hydrolase"/>
</dbReference>
<dbReference type="EMBL" id="DVFO01000040">
    <property type="protein sequence ID" value="HIQ60789.1"/>
    <property type="molecule type" value="Genomic_DNA"/>
</dbReference>
<dbReference type="SUPFAM" id="SSF51556">
    <property type="entry name" value="Metallo-dependent hydrolases"/>
    <property type="match status" value="1"/>
</dbReference>
<keyword evidence="1 3" id="KW-0479">Metal-binding</keyword>
<evidence type="ECO:0000256" key="2">
    <source>
        <dbReference type="ARBA" id="ARBA00022801"/>
    </source>
</evidence>
<dbReference type="Gene3D" id="3.20.20.140">
    <property type="entry name" value="Metal-dependent hydrolases"/>
    <property type="match status" value="1"/>
</dbReference>
<dbReference type="GO" id="GO:0005829">
    <property type="term" value="C:cytosol"/>
    <property type="evidence" value="ECO:0007669"/>
    <property type="project" value="TreeGrafter"/>
</dbReference>
<dbReference type="FunFam" id="3.20.20.140:FF:000005">
    <property type="entry name" value="TatD family hydrolase"/>
    <property type="match status" value="1"/>
</dbReference>
<accession>A0A9D0YS81</accession>
<feature type="binding site" evidence="3">
    <location>
        <position position="8"/>
    </location>
    <ligand>
        <name>a divalent metal cation</name>
        <dbReference type="ChEBI" id="CHEBI:60240"/>
        <label>1</label>
    </ligand>
</feature>
<feature type="binding site" evidence="3">
    <location>
        <position position="153"/>
    </location>
    <ligand>
        <name>a divalent metal cation</name>
        <dbReference type="ChEBI" id="CHEBI:60240"/>
        <label>2</label>
    </ligand>
</feature>
<reference evidence="4" key="1">
    <citation type="submission" date="2020-10" db="EMBL/GenBank/DDBJ databases">
        <authorList>
            <person name="Gilroy R."/>
        </authorList>
    </citation>
    <scope>NUCLEOTIDE SEQUENCE</scope>
    <source>
        <strain evidence="4">ChiGjej2B2-12916</strain>
    </source>
</reference>
<dbReference type="PANTHER" id="PTHR46124:SF2">
    <property type="entry name" value="D-AMINOACYL-TRNA DEACYLASE"/>
    <property type="match status" value="1"/>
</dbReference>
<feature type="binding site" evidence="3">
    <location>
        <position position="130"/>
    </location>
    <ligand>
        <name>a divalent metal cation</name>
        <dbReference type="ChEBI" id="CHEBI:60240"/>
        <label>2</label>
    </ligand>
</feature>
<evidence type="ECO:0000313" key="4">
    <source>
        <dbReference type="EMBL" id="HIQ60789.1"/>
    </source>
</evidence>
<dbReference type="Proteomes" id="UP000886879">
    <property type="component" value="Unassembled WGS sequence"/>
</dbReference>
<name>A0A9D0YS81_9FIRM</name>
<gene>
    <name evidence="4" type="ORF">IAD31_04235</name>
</gene>
<dbReference type="InterPro" id="IPR001130">
    <property type="entry name" value="TatD-like"/>
</dbReference>
<dbReference type="AlphaFoldDB" id="A0A9D0YS81"/>
<dbReference type="NCBIfam" id="TIGR00010">
    <property type="entry name" value="YchF/TatD family DNA exonuclease"/>
    <property type="match status" value="1"/>
</dbReference>
<dbReference type="PIRSF" id="PIRSF005902">
    <property type="entry name" value="DNase_TatD"/>
    <property type="match status" value="1"/>
</dbReference>
<sequence>MLFDTHAHYDSNQFKDDRMEVLAALPQAGVGLVVNPGCDLATSRTAVELSETFPYVYAAVGVHPGDCADWQDSWLSELEQLAREHQKVRAIGEIGLDYYWKDNPPRQLQKHVFHAQMDLAEKLNLPIIVHDREAHGDCLEAVQAHPNITGVYHCYSGSLEDAKTLVKMGWMLSFTGVVTYKNARKALEVLEWLPLDRIMIETDSPYLSPEPFRGRRNDSRHVYRVAETIALVKNLTVAEVVEATTQNGCRFFGIQKPE</sequence>